<keyword evidence="3" id="KW-0808">Transferase</keyword>
<keyword evidence="5 15" id="KW-0732">Signal</keyword>
<evidence type="ECO:0000256" key="3">
    <source>
        <dbReference type="ARBA" id="ARBA00022679"/>
    </source>
</evidence>
<keyword evidence="10 14" id="KW-0472">Membrane</keyword>
<keyword evidence="9 14" id="KW-1133">Transmembrane helix</keyword>
<protein>
    <recommendedName>
        <fullName evidence="16">Protein kinase domain-containing protein</fullName>
    </recommendedName>
</protein>
<dbReference type="Pfam" id="PF00069">
    <property type="entry name" value="Pkinase"/>
    <property type="match status" value="1"/>
</dbReference>
<dbReference type="PROSITE" id="PS00108">
    <property type="entry name" value="PROTEIN_KINASE_ST"/>
    <property type="match status" value="1"/>
</dbReference>
<dbReference type="GO" id="GO:0030247">
    <property type="term" value="F:polysaccharide binding"/>
    <property type="evidence" value="ECO:0007669"/>
    <property type="project" value="InterPro"/>
</dbReference>
<keyword evidence="7" id="KW-0418">Kinase</keyword>
<feature type="domain" description="Protein kinase" evidence="16">
    <location>
        <begin position="334"/>
        <end position="608"/>
    </location>
</feature>
<evidence type="ECO:0000256" key="9">
    <source>
        <dbReference type="ARBA" id="ARBA00022989"/>
    </source>
</evidence>
<keyword evidence="18" id="KW-1185">Reference proteome</keyword>
<feature type="compositionally biased region" description="Polar residues" evidence="13">
    <location>
        <begin position="632"/>
        <end position="648"/>
    </location>
</feature>
<dbReference type="GO" id="GO:0004674">
    <property type="term" value="F:protein serine/threonine kinase activity"/>
    <property type="evidence" value="ECO:0007669"/>
    <property type="project" value="UniProtKB-KW"/>
</dbReference>
<sequence length="648" mass="73494">MVLMARRITSSFPSGVMVTLIATLLLLQVPQTFCLTTLYGNDHYCNPSSITPSSCANHSIRYPFRLKGEATNCSARTYELSCESNHTLLLHSDLVGKYYVQQINYHKQTIRLVDSEIQEDNFSFIPRFIVNYRNLSRLGYYWYGTTTKGVAIVNCEKPVMSSTSYLLLETSSSTCSNNNSNGTASSSKISEYSKRYTYVKVGKTKAGDVEGSCKIEQMFLTSWPGPNAHDSNITISCADLRNVFLSGFELRWFNYSTIGTFMILIRVGYTLLSYMGLWRGALTVLGTPFVVAFLIYKWRRRHLSMYDAIEEFLQNHNNLMTIRYSFSEIKKMTKNFKEKLGEGGYGTVFKGTLRSGRHVAVKMLGKSKANGQEFTNEMATIGRIHHVNVVQLIGFCVHGSKRALVYEFMPHGSLNKHIFSLEGSIVLSCEKTYNIALGVARGIEYLHRGCDMQILHFDIKPHNILLDENFIPKVSDFGLAKLYPIENNTICLTAARGTLGYMAPELFYKNIGSISYKADVYSFGMLLMEMVGKRKNLNAFAEHSSQIYFPTWVYDQFNEEKDIEMGCASEEEKNMAKKMIIVALWCIQMNPGNRPSMNKVIEMLEGEIEQLKIPPKRPLSSPERVTKDCEDNSSQTWISTQSVPRDRA</sequence>
<dbReference type="Pfam" id="PF13947">
    <property type="entry name" value="GUB_WAK_bind"/>
    <property type="match status" value="1"/>
</dbReference>
<dbReference type="PROSITE" id="PS00107">
    <property type="entry name" value="PROTEIN_KINASE_ATP"/>
    <property type="match status" value="1"/>
</dbReference>
<dbReference type="InterPro" id="IPR017441">
    <property type="entry name" value="Protein_kinase_ATP_BS"/>
</dbReference>
<feature type="signal peptide" evidence="15">
    <location>
        <begin position="1"/>
        <end position="34"/>
    </location>
</feature>
<proteinExistence type="predicted"/>
<evidence type="ECO:0000256" key="1">
    <source>
        <dbReference type="ARBA" id="ARBA00004479"/>
    </source>
</evidence>
<name>A0A8T1QN81_CARIL</name>
<evidence type="ECO:0000256" key="8">
    <source>
        <dbReference type="ARBA" id="ARBA00022840"/>
    </source>
</evidence>
<dbReference type="FunFam" id="1.10.510.10:FF:000590">
    <property type="entry name" value="PR5-like receptor kinase"/>
    <property type="match status" value="1"/>
</dbReference>
<dbReference type="GO" id="GO:0016020">
    <property type="term" value="C:membrane"/>
    <property type="evidence" value="ECO:0007669"/>
    <property type="project" value="UniProtKB-SubCell"/>
</dbReference>
<evidence type="ECO:0000256" key="14">
    <source>
        <dbReference type="SAM" id="Phobius"/>
    </source>
</evidence>
<evidence type="ECO:0000256" key="15">
    <source>
        <dbReference type="SAM" id="SignalP"/>
    </source>
</evidence>
<accession>A0A8T1QN81</accession>
<feature type="transmembrane region" description="Helical" evidence="14">
    <location>
        <begin position="276"/>
        <end position="296"/>
    </location>
</feature>
<dbReference type="InterPro" id="IPR025287">
    <property type="entry name" value="WAK_GUB"/>
</dbReference>
<dbReference type="PROSITE" id="PS50011">
    <property type="entry name" value="PROTEIN_KINASE_DOM"/>
    <property type="match status" value="1"/>
</dbReference>
<dbReference type="SMART" id="SM00220">
    <property type="entry name" value="S_TKc"/>
    <property type="match status" value="1"/>
</dbReference>
<keyword evidence="4 14" id="KW-0812">Transmembrane</keyword>
<comment type="caution">
    <text evidence="17">The sequence shown here is derived from an EMBL/GenBank/DDBJ whole genome shotgun (WGS) entry which is preliminary data.</text>
</comment>
<evidence type="ECO:0000256" key="12">
    <source>
        <dbReference type="PROSITE-ProRule" id="PRU10141"/>
    </source>
</evidence>
<comment type="subcellular location">
    <subcellularLocation>
        <location evidence="1">Membrane</location>
        <topology evidence="1">Single-pass type I membrane protein</topology>
    </subcellularLocation>
</comment>
<dbReference type="InterPro" id="IPR008271">
    <property type="entry name" value="Ser/Thr_kinase_AS"/>
</dbReference>
<evidence type="ECO:0000256" key="5">
    <source>
        <dbReference type="ARBA" id="ARBA00022729"/>
    </source>
</evidence>
<feature type="chain" id="PRO_5035898948" description="Protein kinase domain-containing protein" evidence="15">
    <location>
        <begin position="35"/>
        <end position="648"/>
    </location>
</feature>
<keyword evidence="8 12" id="KW-0067">ATP-binding</keyword>
<feature type="binding site" evidence="12">
    <location>
        <position position="362"/>
    </location>
    <ligand>
        <name>ATP</name>
        <dbReference type="ChEBI" id="CHEBI:30616"/>
    </ligand>
</feature>
<feature type="region of interest" description="Disordered" evidence="13">
    <location>
        <begin position="614"/>
        <end position="648"/>
    </location>
</feature>
<evidence type="ECO:0000313" key="17">
    <source>
        <dbReference type="EMBL" id="KAG6655719.1"/>
    </source>
</evidence>
<dbReference type="FunFam" id="3.30.200.20:FF:000178">
    <property type="entry name" value="serine/threonine-protein kinase PBS1-like"/>
    <property type="match status" value="1"/>
</dbReference>
<evidence type="ECO:0000256" key="4">
    <source>
        <dbReference type="ARBA" id="ARBA00022692"/>
    </source>
</evidence>
<dbReference type="AlphaFoldDB" id="A0A8T1QN81"/>
<dbReference type="Proteomes" id="UP000811609">
    <property type="component" value="Chromosome 5"/>
</dbReference>
<evidence type="ECO:0000256" key="6">
    <source>
        <dbReference type="ARBA" id="ARBA00022741"/>
    </source>
</evidence>
<evidence type="ECO:0000259" key="16">
    <source>
        <dbReference type="PROSITE" id="PS50011"/>
    </source>
</evidence>
<organism evidence="17 18">
    <name type="scientific">Carya illinoinensis</name>
    <name type="common">Pecan</name>
    <dbReference type="NCBI Taxonomy" id="32201"/>
    <lineage>
        <taxon>Eukaryota</taxon>
        <taxon>Viridiplantae</taxon>
        <taxon>Streptophyta</taxon>
        <taxon>Embryophyta</taxon>
        <taxon>Tracheophyta</taxon>
        <taxon>Spermatophyta</taxon>
        <taxon>Magnoliopsida</taxon>
        <taxon>eudicotyledons</taxon>
        <taxon>Gunneridae</taxon>
        <taxon>Pentapetalae</taxon>
        <taxon>rosids</taxon>
        <taxon>fabids</taxon>
        <taxon>Fagales</taxon>
        <taxon>Juglandaceae</taxon>
        <taxon>Carya</taxon>
    </lineage>
</organism>
<dbReference type="GO" id="GO:0005524">
    <property type="term" value="F:ATP binding"/>
    <property type="evidence" value="ECO:0007669"/>
    <property type="project" value="UniProtKB-UniRule"/>
</dbReference>
<keyword evidence="11" id="KW-0325">Glycoprotein</keyword>
<evidence type="ECO:0000256" key="2">
    <source>
        <dbReference type="ARBA" id="ARBA00022527"/>
    </source>
</evidence>
<feature type="transmembrane region" description="Helical" evidence="14">
    <location>
        <begin position="252"/>
        <end position="269"/>
    </location>
</feature>
<keyword evidence="2" id="KW-0723">Serine/threonine-protein kinase</keyword>
<evidence type="ECO:0000256" key="10">
    <source>
        <dbReference type="ARBA" id="ARBA00023136"/>
    </source>
</evidence>
<dbReference type="InterPro" id="IPR045874">
    <property type="entry name" value="LRK10/LRL21-25-like"/>
</dbReference>
<gene>
    <name evidence="17" type="ORF">CIPAW_05G235200</name>
</gene>
<keyword evidence="6 12" id="KW-0547">Nucleotide-binding</keyword>
<dbReference type="PANTHER" id="PTHR27009">
    <property type="entry name" value="RUST RESISTANCE KINASE LR10-RELATED"/>
    <property type="match status" value="1"/>
</dbReference>
<dbReference type="EMBL" id="CM031813">
    <property type="protein sequence ID" value="KAG6655719.1"/>
    <property type="molecule type" value="Genomic_DNA"/>
</dbReference>
<reference evidence="17" key="1">
    <citation type="submission" date="2020-12" db="EMBL/GenBank/DDBJ databases">
        <title>WGS assembly of Carya illinoinensis cv. Pawnee.</title>
        <authorList>
            <person name="Platts A."/>
            <person name="Shu S."/>
            <person name="Wright S."/>
            <person name="Barry K."/>
            <person name="Edger P."/>
            <person name="Pires J.C."/>
            <person name="Schmutz J."/>
        </authorList>
    </citation>
    <scope>NUCLEOTIDE SEQUENCE</scope>
    <source>
        <tissue evidence="17">Leaf</tissue>
    </source>
</reference>
<evidence type="ECO:0000256" key="13">
    <source>
        <dbReference type="SAM" id="MobiDB-lite"/>
    </source>
</evidence>
<dbReference type="InterPro" id="IPR000719">
    <property type="entry name" value="Prot_kinase_dom"/>
</dbReference>
<evidence type="ECO:0000256" key="11">
    <source>
        <dbReference type="ARBA" id="ARBA00023180"/>
    </source>
</evidence>
<evidence type="ECO:0000256" key="7">
    <source>
        <dbReference type="ARBA" id="ARBA00022777"/>
    </source>
</evidence>
<evidence type="ECO:0000313" key="18">
    <source>
        <dbReference type="Proteomes" id="UP000811609"/>
    </source>
</evidence>